<dbReference type="AlphaFoldDB" id="A0AAV7NRW4"/>
<protein>
    <submittedName>
        <fullName evidence="2">Uncharacterized protein</fullName>
    </submittedName>
</protein>
<evidence type="ECO:0000256" key="1">
    <source>
        <dbReference type="SAM" id="MobiDB-lite"/>
    </source>
</evidence>
<dbReference type="Proteomes" id="UP001066276">
    <property type="component" value="Chromosome 8"/>
</dbReference>
<accession>A0AAV7NRW4</accession>
<name>A0AAV7NRW4_PLEWA</name>
<reference evidence="2" key="1">
    <citation type="journal article" date="2022" name="bioRxiv">
        <title>Sequencing and chromosome-scale assembly of the giantPleurodeles waltlgenome.</title>
        <authorList>
            <person name="Brown T."/>
            <person name="Elewa A."/>
            <person name="Iarovenko S."/>
            <person name="Subramanian E."/>
            <person name="Araus A.J."/>
            <person name="Petzold A."/>
            <person name="Susuki M."/>
            <person name="Suzuki K.-i.T."/>
            <person name="Hayashi T."/>
            <person name="Toyoda A."/>
            <person name="Oliveira C."/>
            <person name="Osipova E."/>
            <person name="Leigh N.D."/>
            <person name="Simon A."/>
            <person name="Yun M.H."/>
        </authorList>
    </citation>
    <scope>NUCLEOTIDE SEQUENCE</scope>
    <source>
        <strain evidence="2">20211129_DDA</strain>
        <tissue evidence="2">Liver</tissue>
    </source>
</reference>
<feature type="compositionally biased region" description="Basic and acidic residues" evidence="1">
    <location>
        <begin position="101"/>
        <end position="113"/>
    </location>
</feature>
<dbReference type="EMBL" id="JANPWB010000012">
    <property type="protein sequence ID" value="KAJ1118806.1"/>
    <property type="molecule type" value="Genomic_DNA"/>
</dbReference>
<keyword evidence="3" id="KW-1185">Reference proteome</keyword>
<organism evidence="2 3">
    <name type="scientific">Pleurodeles waltl</name>
    <name type="common">Iberian ribbed newt</name>
    <dbReference type="NCBI Taxonomy" id="8319"/>
    <lineage>
        <taxon>Eukaryota</taxon>
        <taxon>Metazoa</taxon>
        <taxon>Chordata</taxon>
        <taxon>Craniata</taxon>
        <taxon>Vertebrata</taxon>
        <taxon>Euteleostomi</taxon>
        <taxon>Amphibia</taxon>
        <taxon>Batrachia</taxon>
        <taxon>Caudata</taxon>
        <taxon>Salamandroidea</taxon>
        <taxon>Salamandridae</taxon>
        <taxon>Pleurodelinae</taxon>
        <taxon>Pleurodeles</taxon>
    </lineage>
</organism>
<comment type="caution">
    <text evidence="2">The sequence shown here is derived from an EMBL/GenBank/DDBJ whole genome shotgun (WGS) entry which is preliminary data.</text>
</comment>
<sequence>MGEKIETVGRLRRGPVWAPGRAEVLGARAGRPRPGENVTGLAPACRHAAGEIPRRLGVSPAAPETGVGVPPGASLGNTAGRRRSSSGTGRAHQCSVARSGVQRERGAVKRPRGEAQQQGR</sequence>
<evidence type="ECO:0000313" key="2">
    <source>
        <dbReference type="EMBL" id="KAJ1118806.1"/>
    </source>
</evidence>
<proteinExistence type="predicted"/>
<feature type="region of interest" description="Disordered" evidence="1">
    <location>
        <begin position="57"/>
        <end position="120"/>
    </location>
</feature>
<evidence type="ECO:0000313" key="3">
    <source>
        <dbReference type="Proteomes" id="UP001066276"/>
    </source>
</evidence>
<gene>
    <name evidence="2" type="ORF">NDU88_006993</name>
</gene>